<dbReference type="Gene3D" id="3.90.960.10">
    <property type="entry name" value="YbaK/aminoacyl-tRNA synthetase-associated domain"/>
    <property type="match status" value="1"/>
</dbReference>
<dbReference type="InterPro" id="IPR036754">
    <property type="entry name" value="YbaK/aa-tRNA-synt-asso_dom_sf"/>
</dbReference>
<dbReference type="PATRIC" id="fig|1423775.4.peg.1789"/>
<name>A0A0R1K7G9_9LACO</name>
<dbReference type="Pfam" id="PF04073">
    <property type="entry name" value="tRNA_edit"/>
    <property type="match status" value="1"/>
</dbReference>
<dbReference type="eggNOG" id="COG2606">
    <property type="taxonomic scope" value="Bacteria"/>
</dbReference>
<evidence type="ECO:0000256" key="2">
    <source>
        <dbReference type="ARBA" id="ARBA00022917"/>
    </source>
</evidence>
<keyword evidence="5" id="KW-1185">Reference proteome</keyword>
<dbReference type="GO" id="GO:0002161">
    <property type="term" value="F:aminoacyl-tRNA deacylase activity"/>
    <property type="evidence" value="ECO:0007669"/>
    <property type="project" value="InterPro"/>
</dbReference>
<accession>A0A0R1K7G9</accession>
<proteinExistence type="inferred from homology"/>
<dbReference type="InterPro" id="IPR040285">
    <property type="entry name" value="ProX/PRXD1"/>
</dbReference>
<evidence type="ECO:0000313" key="5">
    <source>
        <dbReference type="Proteomes" id="UP000051248"/>
    </source>
</evidence>
<dbReference type="SUPFAM" id="SSF55826">
    <property type="entry name" value="YbaK/ProRS associated domain"/>
    <property type="match status" value="1"/>
</dbReference>
<comment type="similarity">
    <text evidence="1">Belongs to the PRORSD1 family.</text>
</comment>
<dbReference type="PANTHER" id="PTHR31423">
    <property type="entry name" value="YBAK DOMAIN-CONTAINING PROTEIN"/>
    <property type="match status" value="1"/>
</dbReference>
<protein>
    <recommendedName>
        <fullName evidence="3">YbaK/aminoacyl-tRNA synthetase-associated domain-containing protein</fullName>
    </recommendedName>
</protein>
<dbReference type="GO" id="GO:0006412">
    <property type="term" value="P:translation"/>
    <property type="evidence" value="ECO:0007669"/>
    <property type="project" value="UniProtKB-KW"/>
</dbReference>
<gene>
    <name evidence="4" type="ORF">FD03_GL001755</name>
</gene>
<reference evidence="4 5" key="1">
    <citation type="journal article" date="2015" name="Genome Announc.">
        <title>Expanding the biotechnology potential of lactobacilli through comparative genomics of 213 strains and associated genera.</title>
        <authorList>
            <person name="Sun Z."/>
            <person name="Harris H.M."/>
            <person name="McCann A."/>
            <person name="Guo C."/>
            <person name="Argimon S."/>
            <person name="Zhang W."/>
            <person name="Yang X."/>
            <person name="Jeffery I.B."/>
            <person name="Cooney J.C."/>
            <person name="Kagawa T.F."/>
            <person name="Liu W."/>
            <person name="Song Y."/>
            <person name="Salvetti E."/>
            <person name="Wrobel A."/>
            <person name="Rasinkangas P."/>
            <person name="Parkhill J."/>
            <person name="Rea M.C."/>
            <person name="O'Sullivan O."/>
            <person name="Ritari J."/>
            <person name="Douillard F.P."/>
            <person name="Paul Ross R."/>
            <person name="Yang R."/>
            <person name="Briner A.E."/>
            <person name="Felis G.E."/>
            <person name="de Vos W.M."/>
            <person name="Barrangou R."/>
            <person name="Klaenhammer T.R."/>
            <person name="Caufield P.W."/>
            <person name="Cui Y."/>
            <person name="Zhang H."/>
            <person name="O'Toole P.W."/>
        </authorList>
    </citation>
    <scope>NUCLEOTIDE SEQUENCE [LARGE SCALE GENOMIC DNA]</scope>
    <source>
        <strain evidence="4 5">DSM 19682</strain>
    </source>
</reference>
<evidence type="ECO:0000256" key="1">
    <source>
        <dbReference type="ARBA" id="ARBA00010201"/>
    </source>
</evidence>
<dbReference type="STRING" id="1423775.FD03_GL001755"/>
<comment type="caution">
    <text evidence="4">The sequence shown here is derived from an EMBL/GenBank/DDBJ whole genome shotgun (WGS) entry which is preliminary data.</text>
</comment>
<keyword evidence="2" id="KW-0648">Protein biosynthesis</keyword>
<dbReference type="Proteomes" id="UP000051248">
    <property type="component" value="Unassembled WGS sequence"/>
</dbReference>
<dbReference type="EMBL" id="AZDZ01000019">
    <property type="protein sequence ID" value="KRK79388.1"/>
    <property type="molecule type" value="Genomic_DNA"/>
</dbReference>
<feature type="domain" description="YbaK/aminoacyl-tRNA synthetase-associated" evidence="3">
    <location>
        <begin position="43"/>
        <end position="143"/>
    </location>
</feature>
<evidence type="ECO:0000259" key="3">
    <source>
        <dbReference type="Pfam" id="PF04073"/>
    </source>
</evidence>
<dbReference type="AlphaFoldDB" id="A0A0R1K7G9"/>
<sequence length="160" mass="18175">MKIINLAEKFKQENIYYELYEHRAIYTNEDALVVKSEKGFTGTETKSLFLKGKDGRNFVVLTFTTKRTDFKLLKHVVGEKLSIVSSDDMEEQTGQKSGAVSPFGYPSDIPLIVDEELYSKEKLVFAPGRPDRTMVVLGKDLPKIIEILGNEHFDYSDDEG</sequence>
<organism evidence="4 5">
    <name type="scientific">Companilactobacillus nodensis DSM 19682 = JCM 14932 = NBRC 107160</name>
    <dbReference type="NCBI Taxonomy" id="1423775"/>
    <lineage>
        <taxon>Bacteria</taxon>
        <taxon>Bacillati</taxon>
        <taxon>Bacillota</taxon>
        <taxon>Bacilli</taxon>
        <taxon>Lactobacillales</taxon>
        <taxon>Lactobacillaceae</taxon>
        <taxon>Companilactobacillus</taxon>
    </lineage>
</organism>
<evidence type="ECO:0000313" key="4">
    <source>
        <dbReference type="EMBL" id="KRK79388.1"/>
    </source>
</evidence>
<dbReference type="PANTHER" id="PTHR31423:SF3">
    <property type="entry name" value="PROLYL-TRNA SYNTHETASE ASSOCIATED DOMAIN-CONTAINING PROTEIN 1-RELATED"/>
    <property type="match status" value="1"/>
</dbReference>
<dbReference type="InterPro" id="IPR007214">
    <property type="entry name" value="YbaK/aa-tRNA-synth-assoc-dom"/>
</dbReference>